<dbReference type="AlphaFoldDB" id="A0A437MM60"/>
<dbReference type="Pfam" id="PF03401">
    <property type="entry name" value="TctC"/>
    <property type="match status" value="1"/>
</dbReference>
<keyword evidence="2" id="KW-0732">Signal</keyword>
<dbReference type="SUPFAM" id="SSF53850">
    <property type="entry name" value="Periplasmic binding protein-like II"/>
    <property type="match status" value="1"/>
</dbReference>
<name>A0A437MM60_9PROT</name>
<evidence type="ECO:0000256" key="2">
    <source>
        <dbReference type="SAM" id="SignalP"/>
    </source>
</evidence>
<sequence>MNTTRRALAGLLAAPALAPAFAAAQAPYPTRPIRFVIPWAPGGLNDLVARFINERVGQRLGQNIVNDFKPGAGSRIGVGEIVRAAPDGYTIGMGNLGPLTIFPNLDRNPQYNVLRDIAPICMFAASPLVLVVNKDLPVNNVAELIAYTRSRPGGLNYGSVGVGTAQHLLFEMMGTGRNLSMTHVPYRGVSDSMVAIMSNDVQAFFDALPSMLSPIRQGQVKPIAVTTPERVPHLPDVPTMKEQGIDIEVVTWYGLIAPKATPDAIQSRLYDAYTGVGREPATQTFLAEQGLIFLENAPGEFARRMGPETERWGKIIRDHNITLD</sequence>
<dbReference type="RefSeq" id="WP_127785219.1">
    <property type="nucleotide sequence ID" value="NZ_SACL01000001.1"/>
</dbReference>
<dbReference type="Proteomes" id="UP000282957">
    <property type="component" value="Unassembled WGS sequence"/>
</dbReference>
<dbReference type="OrthoDB" id="7250553at2"/>
<gene>
    <name evidence="3" type="ORF">EOD42_01145</name>
</gene>
<proteinExistence type="inferred from homology"/>
<comment type="caution">
    <text evidence="3">The sequence shown here is derived from an EMBL/GenBank/DDBJ whole genome shotgun (WGS) entry which is preliminary data.</text>
</comment>
<organism evidence="3 4">
    <name type="scientific">Rhodovarius crocodyli</name>
    <dbReference type="NCBI Taxonomy" id="1979269"/>
    <lineage>
        <taxon>Bacteria</taxon>
        <taxon>Pseudomonadati</taxon>
        <taxon>Pseudomonadota</taxon>
        <taxon>Alphaproteobacteria</taxon>
        <taxon>Acetobacterales</taxon>
        <taxon>Roseomonadaceae</taxon>
        <taxon>Rhodovarius</taxon>
    </lineage>
</organism>
<dbReference type="EMBL" id="SACL01000001">
    <property type="protein sequence ID" value="RVT98748.1"/>
    <property type="molecule type" value="Genomic_DNA"/>
</dbReference>
<keyword evidence="4" id="KW-1185">Reference proteome</keyword>
<feature type="chain" id="PRO_5019477249" evidence="2">
    <location>
        <begin position="23"/>
        <end position="324"/>
    </location>
</feature>
<dbReference type="InterPro" id="IPR042100">
    <property type="entry name" value="Bug_dom1"/>
</dbReference>
<dbReference type="PIRSF" id="PIRSF017082">
    <property type="entry name" value="YflP"/>
    <property type="match status" value="1"/>
</dbReference>
<evidence type="ECO:0000313" key="4">
    <source>
        <dbReference type="Proteomes" id="UP000282957"/>
    </source>
</evidence>
<dbReference type="InterPro" id="IPR005064">
    <property type="entry name" value="BUG"/>
</dbReference>
<evidence type="ECO:0000256" key="1">
    <source>
        <dbReference type="ARBA" id="ARBA00006987"/>
    </source>
</evidence>
<dbReference type="Gene3D" id="3.40.190.10">
    <property type="entry name" value="Periplasmic binding protein-like II"/>
    <property type="match status" value="1"/>
</dbReference>
<dbReference type="CDD" id="cd07012">
    <property type="entry name" value="PBP2_Bug_TTT"/>
    <property type="match status" value="1"/>
</dbReference>
<accession>A0A437MM60</accession>
<comment type="similarity">
    <text evidence="1">Belongs to the UPF0065 (bug) family.</text>
</comment>
<feature type="signal peptide" evidence="2">
    <location>
        <begin position="1"/>
        <end position="22"/>
    </location>
</feature>
<evidence type="ECO:0000313" key="3">
    <source>
        <dbReference type="EMBL" id="RVT98748.1"/>
    </source>
</evidence>
<dbReference type="PANTHER" id="PTHR42928">
    <property type="entry name" value="TRICARBOXYLATE-BINDING PROTEIN"/>
    <property type="match status" value="1"/>
</dbReference>
<dbReference type="Gene3D" id="3.40.190.150">
    <property type="entry name" value="Bordetella uptake gene, domain 1"/>
    <property type="match status" value="1"/>
</dbReference>
<dbReference type="PANTHER" id="PTHR42928:SF5">
    <property type="entry name" value="BLR1237 PROTEIN"/>
    <property type="match status" value="1"/>
</dbReference>
<protein>
    <submittedName>
        <fullName evidence="3">Tripartite tricarboxylate transporter substrate binding protein</fullName>
    </submittedName>
</protein>
<reference evidence="3 4" key="1">
    <citation type="submission" date="2019-01" db="EMBL/GenBank/DDBJ databases">
        <authorList>
            <person name="Chen W.-M."/>
        </authorList>
    </citation>
    <scope>NUCLEOTIDE SEQUENCE [LARGE SCALE GENOMIC DNA]</scope>
    <source>
        <strain evidence="3 4">CCP-6</strain>
    </source>
</reference>